<comment type="similarity">
    <text evidence="1">Belongs to the HicA mRNA interferase family.</text>
</comment>
<dbReference type="GO" id="GO:0003729">
    <property type="term" value="F:mRNA binding"/>
    <property type="evidence" value="ECO:0007669"/>
    <property type="project" value="InterPro"/>
</dbReference>
<keyword evidence="7" id="KW-0346">Stress response</keyword>
<evidence type="ECO:0000313" key="9">
    <source>
        <dbReference type="Proteomes" id="UP000818266"/>
    </source>
</evidence>
<dbReference type="EMBL" id="VIKT02000008">
    <property type="protein sequence ID" value="NHF62889.1"/>
    <property type="molecule type" value="Genomic_DNA"/>
</dbReference>
<reference evidence="8 9" key="1">
    <citation type="submission" date="2019-06" db="EMBL/GenBank/DDBJ databases">
        <authorList>
            <person name="De-Chao Zhang Q."/>
        </authorList>
    </citation>
    <scope>NUCLEOTIDE SEQUENCE [LARGE SCALE GENOMIC DNA]</scope>
    <source>
        <strain evidence="8 9">KN1116</strain>
    </source>
</reference>
<evidence type="ECO:0000256" key="5">
    <source>
        <dbReference type="ARBA" id="ARBA00022801"/>
    </source>
</evidence>
<dbReference type="Proteomes" id="UP000818266">
    <property type="component" value="Unassembled WGS sequence"/>
</dbReference>
<evidence type="ECO:0000256" key="7">
    <source>
        <dbReference type="ARBA" id="ARBA00023016"/>
    </source>
</evidence>
<evidence type="ECO:0000256" key="3">
    <source>
        <dbReference type="ARBA" id="ARBA00022722"/>
    </source>
</evidence>
<proteinExistence type="inferred from homology"/>
<keyword evidence="6" id="KW-0694">RNA-binding</keyword>
<keyword evidence="4" id="KW-0255">Endonuclease</keyword>
<gene>
    <name evidence="8" type="ORF">FK219_006510</name>
</gene>
<evidence type="ECO:0000256" key="6">
    <source>
        <dbReference type="ARBA" id="ARBA00022884"/>
    </source>
</evidence>
<dbReference type="GO" id="GO:0004519">
    <property type="term" value="F:endonuclease activity"/>
    <property type="evidence" value="ECO:0007669"/>
    <property type="project" value="UniProtKB-KW"/>
</dbReference>
<organism evidence="8 9">
    <name type="scientific">Microcella pacifica</name>
    <dbReference type="NCBI Taxonomy" id="2591847"/>
    <lineage>
        <taxon>Bacteria</taxon>
        <taxon>Bacillati</taxon>
        <taxon>Actinomycetota</taxon>
        <taxon>Actinomycetes</taxon>
        <taxon>Micrococcales</taxon>
        <taxon>Microbacteriaceae</taxon>
        <taxon>Microcella</taxon>
    </lineage>
</organism>
<evidence type="ECO:0000313" key="8">
    <source>
        <dbReference type="EMBL" id="NHF62889.1"/>
    </source>
</evidence>
<dbReference type="AlphaFoldDB" id="A0A9E5JNH6"/>
<evidence type="ECO:0000256" key="4">
    <source>
        <dbReference type="ARBA" id="ARBA00022759"/>
    </source>
</evidence>
<comment type="caution">
    <text evidence="8">The sequence shown here is derived from an EMBL/GenBank/DDBJ whole genome shotgun (WGS) entry which is preliminary data.</text>
</comment>
<accession>A0A9E5JNH6</accession>
<dbReference type="Gene3D" id="3.30.920.30">
    <property type="entry name" value="Hypothetical protein"/>
    <property type="match status" value="1"/>
</dbReference>
<name>A0A9E5JNH6_9MICO</name>
<sequence length="69" mass="7689">MRAREVEKRIKARGGTLVRQRGSHRLFEVALGGLVARTTVPYHGGDVPKGTLRAIERDLEPVLGKGWLR</sequence>
<dbReference type="InterPro" id="IPR012933">
    <property type="entry name" value="HicA_mRNA_interferase"/>
</dbReference>
<dbReference type="InterPro" id="IPR038570">
    <property type="entry name" value="HicA_sf"/>
</dbReference>
<dbReference type="Pfam" id="PF07927">
    <property type="entry name" value="HicA_toxin"/>
    <property type="match status" value="1"/>
</dbReference>
<dbReference type="SUPFAM" id="SSF54786">
    <property type="entry name" value="YcfA/nrd intein domain"/>
    <property type="match status" value="1"/>
</dbReference>
<dbReference type="OrthoDB" id="5121861at2"/>
<dbReference type="GO" id="GO:0016787">
    <property type="term" value="F:hydrolase activity"/>
    <property type="evidence" value="ECO:0007669"/>
    <property type="project" value="UniProtKB-KW"/>
</dbReference>
<keyword evidence="5" id="KW-0378">Hydrolase</keyword>
<evidence type="ECO:0000256" key="1">
    <source>
        <dbReference type="ARBA" id="ARBA00006620"/>
    </source>
</evidence>
<keyword evidence="2" id="KW-1277">Toxin-antitoxin system</keyword>
<protein>
    <submittedName>
        <fullName evidence="8">Addiction module toxin, HicA family</fullName>
    </submittedName>
</protein>
<reference evidence="8 9" key="2">
    <citation type="submission" date="2020-03" db="EMBL/GenBank/DDBJ databases">
        <title>Chryseoglobus sp. isolated from a deep-sea seamount.</title>
        <authorList>
            <person name="Zhang D.-C."/>
        </authorList>
    </citation>
    <scope>NUCLEOTIDE SEQUENCE [LARGE SCALE GENOMIC DNA]</scope>
    <source>
        <strain evidence="8 9">KN1116</strain>
    </source>
</reference>
<keyword evidence="9" id="KW-1185">Reference proteome</keyword>
<evidence type="ECO:0000256" key="2">
    <source>
        <dbReference type="ARBA" id="ARBA00022649"/>
    </source>
</evidence>
<keyword evidence="3" id="KW-0540">Nuclease</keyword>